<evidence type="ECO:0000313" key="4">
    <source>
        <dbReference type="Proteomes" id="UP000003448"/>
    </source>
</evidence>
<dbReference type="STRING" id="1150864.MILUP08_40797"/>
<organism evidence="3 4">
    <name type="scientific">Micromonospora lupini str. Lupac 08</name>
    <dbReference type="NCBI Taxonomy" id="1150864"/>
    <lineage>
        <taxon>Bacteria</taxon>
        <taxon>Bacillati</taxon>
        <taxon>Actinomycetota</taxon>
        <taxon>Actinomycetes</taxon>
        <taxon>Micromonosporales</taxon>
        <taxon>Micromonosporaceae</taxon>
        <taxon>Micromonospora</taxon>
    </lineage>
</organism>
<sequence length="166" mass="16636">MPGFSVLTSGKTSAGGGGGPLADDWHTDGETTGPPAPLVASDGVTTPSGGSTPDDDYWRRPGTGDGGTADRPPPATAPTSGYAGPPPPATAPTSGYAGPPPSVPPPAGWRPPVHLEPAPPRHLPPQDAAVLDMAEQRSQRVTYGFGAAAAVVLVVLVCLLCSRLIF</sequence>
<dbReference type="Proteomes" id="UP000003448">
    <property type="component" value="Unassembled WGS sequence"/>
</dbReference>
<reference evidence="4" key="1">
    <citation type="journal article" date="2012" name="J. Bacteriol.">
        <title>Genome Sequence of Micromonospora lupini Lupac 08, Isolated from Root Nodules of Lupinus angustifolius.</title>
        <authorList>
            <person name="Alonso-Vega P."/>
            <person name="Normand P."/>
            <person name="Bacigalupe R."/>
            <person name="Pujic P."/>
            <person name="Lajus A."/>
            <person name="Vallenet D."/>
            <person name="Carro L."/>
            <person name="Coll P."/>
            <person name="Trujillo M.E."/>
        </authorList>
    </citation>
    <scope>NUCLEOTIDE SEQUENCE [LARGE SCALE GENOMIC DNA]</scope>
    <source>
        <strain evidence="4">Lupac 08</strain>
    </source>
</reference>
<evidence type="ECO:0000256" key="1">
    <source>
        <dbReference type="SAM" id="MobiDB-lite"/>
    </source>
</evidence>
<keyword evidence="2" id="KW-1133">Transmembrane helix</keyword>
<keyword evidence="2" id="KW-0472">Membrane</keyword>
<feature type="compositionally biased region" description="Polar residues" evidence="1">
    <location>
        <begin position="1"/>
        <end position="12"/>
    </location>
</feature>
<keyword evidence="4" id="KW-1185">Reference proteome</keyword>
<evidence type="ECO:0000256" key="2">
    <source>
        <dbReference type="SAM" id="Phobius"/>
    </source>
</evidence>
<dbReference type="AlphaFoldDB" id="I0KWD9"/>
<accession>I0KWD9</accession>
<protein>
    <submittedName>
        <fullName evidence="3">Uncharacterized protein</fullName>
    </submittedName>
</protein>
<keyword evidence="2" id="KW-0812">Transmembrane</keyword>
<dbReference type="eggNOG" id="ENOG502ZTN3">
    <property type="taxonomic scope" value="Bacteria"/>
</dbReference>
<feature type="compositionally biased region" description="Pro residues" evidence="1">
    <location>
        <begin position="98"/>
        <end position="109"/>
    </location>
</feature>
<feature type="region of interest" description="Disordered" evidence="1">
    <location>
        <begin position="1"/>
        <end position="122"/>
    </location>
</feature>
<gene>
    <name evidence="3" type="ORF">MILUP08_40797</name>
</gene>
<dbReference type="EMBL" id="CAIE01000010">
    <property type="protein sequence ID" value="CCH15886.1"/>
    <property type="molecule type" value="Genomic_DNA"/>
</dbReference>
<proteinExistence type="predicted"/>
<comment type="caution">
    <text evidence="3">The sequence shown here is derived from an EMBL/GenBank/DDBJ whole genome shotgun (WGS) entry which is preliminary data.</text>
</comment>
<name>I0KWD9_9ACTN</name>
<evidence type="ECO:0000313" key="3">
    <source>
        <dbReference type="EMBL" id="CCH15886.1"/>
    </source>
</evidence>
<feature type="transmembrane region" description="Helical" evidence="2">
    <location>
        <begin position="143"/>
        <end position="165"/>
    </location>
</feature>